<accession>A0A450UGJ4</accession>
<name>A0A450UGJ4_9GAMM</name>
<organism evidence="1">
    <name type="scientific">Candidatus Kentrum sp. LFY</name>
    <dbReference type="NCBI Taxonomy" id="2126342"/>
    <lineage>
        <taxon>Bacteria</taxon>
        <taxon>Pseudomonadati</taxon>
        <taxon>Pseudomonadota</taxon>
        <taxon>Gammaproteobacteria</taxon>
        <taxon>Candidatus Kentrum</taxon>
    </lineage>
</organism>
<evidence type="ECO:0008006" key="2">
    <source>
        <dbReference type="Google" id="ProtNLM"/>
    </source>
</evidence>
<dbReference type="SUPFAM" id="SSF53335">
    <property type="entry name" value="S-adenosyl-L-methionine-dependent methyltransferases"/>
    <property type="match status" value="1"/>
</dbReference>
<reference evidence="1" key="1">
    <citation type="submission" date="2019-02" db="EMBL/GenBank/DDBJ databases">
        <authorList>
            <person name="Gruber-Vodicka R. H."/>
            <person name="Seah K. B. B."/>
        </authorList>
    </citation>
    <scope>NUCLEOTIDE SEQUENCE</scope>
    <source>
        <strain evidence="1">BECK_M7</strain>
    </source>
</reference>
<dbReference type="EMBL" id="CAADFF010000027">
    <property type="protein sequence ID" value="VFJ91645.1"/>
    <property type="molecule type" value="Genomic_DNA"/>
</dbReference>
<dbReference type="InterPro" id="IPR029063">
    <property type="entry name" value="SAM-dependent_MTases_sf"/>
</dbReference>
<sequence>MIETVQSQLDHVHDMFANAYIPETIAISCCVDVICGTRNRSGSPGLLGASWGRSSQGRLSDYVVRYQIPNKMDNKEKHLDRLFSWEGTFSQFDGSCNESERVAEHFRLTILFYLAELEEIKWLDIGCGDGHKTALLAKHITSKENIRRLSLADPKLFELGNIVKSNISAYSHFIEETNWLSSTIEELNSSLRDKQEYNFFTLIHCVHTLTAFEALIDLLKNQFAQGGRKIFYIVNESEESDIYIIRRILEEHGFSVPKTFTDNILSEVFGLQARICSEHIGSQYFDIDINMLKNDDYWLFPFLLGESSISYASRHSSERNNVANLVRNYIGKKSSSTLLVPDRSVLCTSII</sequence>
<protein>
    <recommendedName>
        <fullName evidence="2">Methyltransferase domain-containing protein</fullName>
    </recommendedName>
</protein>
<dbReference type="AlphaFoldDB" id="A0A450UGJ4"/>
<evidence type="ECO:0000313" key="1">
    <source>
        <dbReference type="EMBL" id="VFJ91645.1"/>
    </source>
</evidence>
<proteinExistence type="predicted"/>
<dbReference type="Gene3D" id="3.40.50.150">
    <property type="entry name" value="Vaccinia Virus protein VP39"/>
    <property type="match status" value="1"/>
</dbReference>
<gene>
    <name evidence="1" type="ORF">BECKLFY1418B_GA0070995_102715</name>
</gene>